<dbReference type="SUPFAM" id="SSF51445">
    <property type="entry name" value="(Trans)glycosidases"/>
    <property type="match status" value="1"/>
</dbReference>
<feature type="chain" id="PRO_5035159752" description="Chitinase domain-containing protein 1" evidence="3">
    <location>
        <begin position="21"/>
        <end position="216"/>
    </location>
</feature>
<dbReference type="GO" id="GO:0012505">
    <property type="term" value="C:endomembrane system"/>
    <property type="evidence" value="ECO:0007669"/>
    <property type="project" value="TreeGrafter"/>
</dbReference>
<evidence type="ECO:0000256" key="2">
    <source>
        <dbReference type="ARBA" id="ARBA00040976"/>
    </source>
</evidence>
<dbReference type="PANTHER" id="PTHR46066:SF2">
    <property type="entry name" value="CHITINASE DOMAIN-CONTAINING PROTEIN 1"/>
    <property type="match status" value="1"/>
</dbReference>
<gene>
    <name evidence="5" type="primary">Chid1-L</name>
    <name evidence="5" type="ORF">Hamer_G005338</name>
</gene>
<dbReference type="GO" id="GO:0070492">
    <property type="term" value="F:oligosaccharide binding"/>
    <property type="evidence" value="ECO:0007669"/>
    <property type="project" value="TreeGrafter"/>
</dbReference>
<name>A0A8J5JYN0_HOMAM</name>
<dbReference type="AlphaFoldDB" id="A0A8J5JYN0"/>
<sequence>MLLRLGIILSLLCLVSCTLSQGNKKKKTESKWKDIVDNHGTYHRNTAFRAVNDMTLAYVTPWNNHGYDVAKFLGGKFTHISPVWLQLKHHGGDTFITGDHDIDQGWLKEVRKAGKIVPRILFDGWQAHDFRELFDSEIQRSKLANDIISMIRMHHLDGIVLEIWSQMPTRELLENLPNFVRELAVKIRNAGYTFILVIPPAVYQRFVLISLHFKDQ</sequence>
<dbReference type="GO" id="GO:0005975">
    <property type="term" value="P:carbohydrate metabolic process"/>
    <property type="evidence" value="ECO:0007669"/>
    <property type="project" value="InterPro"/>
</dbReference>
<evidence type="ECO:0000259" key="4">
    <source>
        <dbReference type="PROSITE" id="PS51910"/>
    </source>
</evidence>
<evidence type="ECO:0000313" key="6">
    <source>
        <dbReference type="Proteomes" id="UP000747542"/>
    </source>
</evidence>
<dbReference type="PROSITE" id="PS51910">
    <property type="entry name" value="GH18_2"/>
    <property type="match status" value="1"/>
</dbReference>
<feature type="signal peptide" evidence="3">
    <location>
        <begin position="1"/>
        <end position="20"/>
    </location>
</feature>
<proteinExistence type="inferred from homology"/>
<dbReference type="EMBL" id="JAHLQT010021845">
    <property type="protein sequence ID" value="KAG7167027.1"/>
    <property type="molecule type" value="Genomic_DNA"/>
</dbReference>
<protein>
    <recommendedName>
        <fullName evidence="2">Chitinase domain-containing protein 1</fullName>
    </recommendedName>
</protein>
<comment type="similarity">
    <text evidence="1">Belongs to the glycosyl hydrolase 18 family.</text>
</comment>
<dbReference type="Gene3D" id="3.20.20.80">
    <property type="entry name" value="Glycosidases"/>
    <property type="match status" value="1"/>
</dbReference>
<accession>A0A8J5JYN0</accession>
<feature type="domain" description="GH18" evidence="4">
    <location>
        <begin position="53"/>
        <end position="216"/>
    </location>
</feature>
<dbReference type="InterPro" id="IPR017853">
    <property type="entry name" value="GH"/>
</dbReference>
<comment type="caution">
    <text evidence="5">The sequence shown here is derived from an EMBL/GenBank/DDBJ whole genome shotgun (WGS) entry which is preliminary data.</text>
</comment>
<organism evidence="5 6">
    <name type="scientific">Homarus americanus</name>
    <name type="common">American lobster</name>
    <dbReference type="NCBI Taxonomy" id="6706"/>
    <lineage>
        <taxon>Eukaryota</taxon>
        <taxon>Metazoa</taxon>
        <taxon>Ecdysozoa</taxon>
        <taxon>Arthropoda</taxon>
        <taxon>Crustacea</taxon>
        <taxon>Multicrustacea</taxon>
        <taxon>Malacostraca</taxon>
        <taxon>Eumalacostraca</taxon>
        <taxon>Eucarida</taxon>
        <taxon>Decapoda</taxon>
        <taxon>Pleocyemata</taxon>
        <taxon>Astacidea</taxon>
        <taxon>Nephropoidea</taxon>
        <taxon>Nephropidae</taxon>
        <taxon>Homarus</taxon>
    </lineage>
</organism>
<evidence type="ECO:0000313" key="5">
    <source>
        <dbReference type="EMBL" id="KAG7167027.1"/>
    </source>
</evidence>
<feature type="non-terminal residue" evidence="5">
    <location>
        <position position="1"/>
    </location>
</feature>
<dbReference type="InterPro" id="IPR001223">
    <property type="entry name" value="Glyco_hydro18_cat"/>
</dbReference>
<dbReference type="Proteomes" id="UP000747542">
    <property type="component" value="Unassembled WGS sequence"/>
</dbReference>
<dbReference type="PANTHER" id="PTHR46066">
    <property type="entry name" value="CHITINASE DOMAIN-CONTAINING PROTEIN 1 FAMILY MEMBER"/>
    <property type="match status" value="1"/>
</dbReference>
<evidence type="ECO:0000256" key="3">
    <source>
        <dbReference type="SAM" id="SignalP"/>
    </source>
</evidence>
<keyword evidence="3" id="KW-0732">Signal</keyword>
<evidence type="ECO:0000256" key="1">
    <source>
        <dbReference type="ARBA" id="ARBA00009336"/>
    </source>
</evidence>
<reference evidence="5" key="1">
    <citation type="journal article" date="2021" name="Sci. Adv.">
        <title>The American lobster genome reveals insights on longevity, neural, and immune adaptations.</title>
        <authorList>
            <person name="Polinski J.M."/>
            <person name="Zimin A.V."/>
            <person name="Clark K.F."/>
            <person name="Kohn A.B."/>
            <person name="Sadowski N."/>
            <person name="Timp W."/>
            <person name="Ptitsyn A."/>
            <person name="Khanna P."/>
            <person name="Romanova D.Y."/>
            <person name="Williams P."/>
            <person name="Greenwood S.J."/>
            <person name="Moroz L.L."/>
            <person name="Walt D.R."/>
            <person name="Bodnar A.G."/>
        </authorList>
    </citation>
    <scope>NUCLEOTIDE SEQUENCE</scope>
    <source>
        <strain evidence="5">GMGI-L3</strain>
    </source>
</reference>
<keyword evidence="6" id="KW-1185">Reference proteome</keyword>